<protein>
    <submittedName>
        <fullName evidence="2">Bacterial SH3 domain protein</fullName>
    </submittedName>
</protein>
<evidence type="ECO:0000313" key="3">
    <source>
        <dbReference type="Proteomes" id="UP000068382"/>
    </source>
</evidence>
<proteinExistence type="predicted"/>
<dbReference type="Gene3D" id="2.30.30.40">
    <property type="entry name" value="SH3 Domains"/>
    <property type="match status" value="1"/>
</dbReference>
<dbReference type="AlphaFoldDB" id="A0A132BXQ7"/>
<feature type="compositionally biased region" description="Low complexity" evidence="1">
    <location>
        <begin position="68"/>
        <end position="82"/>
    </location>
</feature>
<dbReference type="PATRIC" id="fig|1768241.3.peg.2046"/>
<dbReference type="InterPro" id="IPR010466">
    <property type="entry name" value="DUF1058"/>
</dbReference>
<organism evidence="2 3">
    <name type="scientific">Tritonibacter horizontis</name>
    <dbReference type="NCBI Taxonomy" id="1768241"/>
    <lineage>
        <taxon>Bacteria</taxon>
        <taxon>Pseudomonadati</taxon>
        <taxon>Pseudomonadota</taxon>
        <taxon>Alphaproteobacteria</taxon>
        <taxon>Rhodobacterales</taxon>
        <taxon>Paracoccaceae</taxon>
        <taxon>Tritonibacter</taxon>
    </lineage>
</organism>
<keyword evidence="3" id="KW-1185">Reference proteome</keyword>
<evidence type="ECO:0000313" key="2">
    <source>
        <dbReference type="EMBL" id="KUP93189.1"/>
    </source>
</evidence>
<sequence>MARIGKQAVQNSSVPSGRSRSALAAVSRSLLVIAILLTSGAGAMAQDAQDPANAEQPTTGSLEGGEVATAAPPETAAEAAEQTQKRGPVTTLPLPRFVSMKASVGNVRRGPSLTHRIDWVFKRRGMPLEITAEYQHWRRVRDRDGAGGWVHYALLSGTRTVMVEEDMLRVRARPEESAPVMAAFELGVVAQLGACIADWCEISAGGHSGWALKEKLWGVAPDELRD</sequence>
<dbReference type="Proteomes" id="UP000068382">
    <property type="component" value="Unassembled WGS sequence"/>
</dbReference>
<gene>
    <name evidence="2" type="ORF">TRIHO_19460</name>
</gene>
<evidence type="ECO:0000256" key="1">
    <source>
        <dbReference type="SAM" id="MobiDB-lite"/>
    </source>
</evidence>
<accession>A0A132BXQ7</accession>
<comment type="caution">
    <text evidence="2">The sequence shown here is derived from an EMBL/GenBank/DDBJ whole genome shotgun (WGS) entry which is preliminary data.</text>
</comment>
<reference evidence="2 3" key="1">
    <citation type="submission" date="2015-12" db="EMBL/GenBank/DDBJ databases">
        <title>Genome sequence of the marine Rhodobacteraceae strain O3.65, Candidatus Tritonibacter horizontis.</title>
        <authorList>
            <person name="Poehlein A."/>
            <person name="Giebel H.A."/>
            <person name="Voget S."/>
            <person name="Brinkhoff T."/>
        </authorList>
    </citation>
    <scope>NUCLEOTIDE SEQUENCE [LARGE SCALE GENOMIC DNA]</scope>
    <source>
        <strain evidence="2 3">O3.65</strain>
    </source>
</reference>
<feature type="region of interest" description="Disordered" evidence="1">
    <location>
        <begin position="1"/>
        <end position="20"/>
    </location>
</feature>
<name>A0A132BXQ7_9RHOB</name>
<feature type="region of interest" description="Disordered" evidence="1">
    <location>
        <begin position="47"/>
        <end position="91"/>
    </location>
</feature>
<dbReference type="EMBL" id="LPUY01000058">
    <property type="protein sequence ID" value="KUP93189.1"/>
    <property type="molecule type" value="Genomic_DNA"/>
</dbReference>
<dbReference type="Pfam" id="PF06347">
    <property type="entry name" value="SH3_4"/>
    <property type="match status" value="2"/>
</dbReference>